<organism evidence="2 3">
    <name type="scientific">Protea cynaroides</name>
    <dbReference type="NCBI Taxonomy" id="273540"/>
    <lineage>
        <taxon>Eukaryota</taxon>
        <taxon>Viridiplantae</taxon>
        <taxon>Streptophyta</taxon>
        <taxon>Embryophyta</taxon>
        <taxon>Tracheophyta</taxon>
        <taxon>Spermatophyta</taxon>
        <taxon>Magnoliopsida</taxon>
        <taxon>Proteales</taxon>
        <taxon>Proteaceae</taxon>
        <taxon>Protea</taxon>
    </lineage>
</organism>
<gene>
    <name evidence="2" type="ORF">NE237_014767</name>
</gene>
<feature type="compositionally biased region" description="Basic and acidic residues" evidence="1">
    <location>
        <begin position="1"/>
        <end position="12"/>
    </location>
</feature>
<comment type="caution">
    <text evidence="2">The sequence shown here is derived from an EMBL/GenBank/DDBJ whole genome shotgun (WGS) entry which is preliminary data.</text>
</comment>
<protein>
    <submittedName>
        <fullName evidence="2">Uncharacterized protein</fullName>
    </submittedName>
</protein>
<dbReference type="Proteomes" id="UP001141806">
    <property type="component" value="Unassembled WGS sequence"/>
</dbReference>
<dbReference type="EMBL" id="JAMYWD010000006">
    <property type="protein sequence ID" value="KAJ4968066.1"/>
    <property type="molecule type" value="Genomic_DNA"/>
</dbReference>
<name>A0A9Q0KCN9_9MAGN</name>
<reference evidence="2" key="1">
    <citation type="journal article" date="2023" name="Plant J.">
        <title>The genome of the king protea, Protea cynaroides.</title>
        <authorList>
            <person name="Chang J."/>
            <person name="Duong T.A."/>
            <person name="Schoeman C."/>
            <person name="Ma X."/>
            <person name="Roodt D."/>
            <person name="Barker N."/>
            <person name="Li Z."/>
            <person name="Van de Peer Y."/>
            <person name="Mizrachi E."/>
        </authorList>
    </citation>
    <scope>NUCLEOTIDE SEQUENCE</scope>
    <source>
        <tissue evidence="2">Young leaves</tissue>
    </source>
</reference>
<dbReference type="AlphaFoldDB" id="A0A9Q0KCN9"/>
<keyword evidence="3" id="KW-1185">Reference proteome</keyword>
<proteinExistence type="predicted"/>
<evidence type="ECO:0000313" key="3">
    <source>
        <dbReference type="Proteomes" id="UP001141806"/>
    </source>
</evidence>
<accession>A0A9Q0KCN9</accession>
<evidence type="ECO:0000313" key="2">
    <source>
        <dbReference type="EMBL" id="KAJ4968066.1"/>
    </source>
</evidence>
<sequence length="126" mass="14243">MYYNPKEEEGSRGRVLSSNGRETEGNGESFLGFCSCIRDGAEKTQRLLNSTHRERIKEMKSVFFIISDTDSSPSPTQIPGRFFMVLHINRSGESVTEIRDKLVDDSIGKKKLRFSTQEGTCRSKVS</sequence>
<feature type="region of interest" description="Disordered" evidence="1">
    <location>
        <begin position="1"/>
        <end position="30"/>
    </location>
</feature>
<evidence type="ECO:0000256" key="1">
    <source>
        <dbReference type="SAM" id="MobiDB-lite"/>
    </source>
</evidence>